<proteinExistence type="predicted"/>
<dbReference type="Proteomes" id="UP001597040">
    <property type="component" value="Unassembled WGS sequence"/>
</dbReference>
<reference evidence="2" key="1">
    <citation type="journal article" date="2019" name="Int. J. Syst. Evol. Microbiol.">
        <title>The Global Catalogue of Microorganisms (GCM) 10K type strain sequencing project: providing services to taxonomists for standard genome sequencing and annotation.</title>
        <authorList>
            <consortium name="The Broad Institute Genomics Platform"/>
            <consortium name="The Broad Institute Genome Sequencing Center for Infectious Disease"/>
            <person name="Wu L."/>
            <person name="Ma J."/>
        </authorList>
    </citation>
    <scope>NUCLEOTIDE SEQUENCE [LARGE SCALE GENOMIC DNA]</scope>
    <source>
        <strain evidence="2">CCUG 56754</strain>
    </source>
</reference>
<evidence type="ECO:0000313" key="1">
    <source>
        <dbReference type="EMBL" id="MFD1040229.1"/>
    </source>
</evidence>
<dbReference type="InterPro" id="IPR036873">
    <property type="entry name" value="Rhodanese-like_dom_sf"/>
</dbReference>
<evidence type="ECO:0008006" key="3">
    <source>
        <dbReference type="Google" id="ProtNLM"/>
    </source>
</evidence>
<comment type="caution">
    <text evidence="1">The sequence shown here is derived from an EMBL/GenBank/DDBJ whole genome shotgun (WGS) entry which is preliminary data.</text>
</comment>
<evidence type="ECO:0000313" key="2">
    <source>
        <dbReference type="Proteomes" id="UP001597040"/>
    </source>
</evidence>
<gene>
    <name evidence="1" type="ORF">ACFQ3N_17795</name>
</gene>
<dbReference type="RefSeq" id="WP_390364109.1">
    <property type="nucleotide sequence ID" value="NZ_JBHTKJ010000065.1"/>
</dbReference>
<name>A0ABW3LSB3_9BACI</name>
<protein>
    <recommendedName>
        <fullName evidence="3">Rhodanese domain-containing protein</fullName>
    </recommendedName>
</protein>
<sequence>MIIIILILLTFSLFFLYKRYMPVLGIGKMDLNYVSYPKEDNVAIVDTRDYQTSCRDTINNAYCIPLPYLNRYFSDIPTDKNIVVITSDNVGKNLSARILRNKGRRVVGYCLSKD</sequence>
<organism evidence="1 2">
    <name type="scientific">Virgibacillus byunsanensis</name>
    <dbReference type="NCBI Taxonomy" id="570945"/>
    <lineage>
        <taxon>Bacteria</taxon>
        <taxon>Bacillati</taxon>
        <taxon>Bacillota</taxon>
        <taxon>Bacilli</taxon>
        <taxon>Bacillales</taxon>
        <taxon>Bacillaceae</taxon>
        <taxon>Virgibacillus</taxon>
    </lineage>
</organism>
<dbReference type="Gene3D" id="3.40.250.10">
    <property type="entry name" value="Rhodanese-like domain"/>
    <property type="match status" value="1"/>
</dbReference>
<accession>A0ABW3LSB3</accession>
<dbReference type="SUPFAM" id="SSF52821">
    <property type="entry name" value="Rhodanese/Cell cycle control phosphatase"/>
    <property type="match status" value="1"/>
</dbReference>
<keyword evidence="2" id="KW-1185">Reference proteome</keyword>
<dbReference type="EMBL" id="JBHTKJ010000065">
    <property type="protein sequence ID" value="MFD1040229.1"/>
    <property type="molecule type" value="Genomic_DNA"/>
</dbReference>